<proteinExistence type="predicted"/>
<feature type="compositionally biased region" description="Basic and acidic residues" evidence="1">
    <location>
        <begin position="177"/>
        <end position="186"/>
    </location>
</feature>
<feature type="compositionally biased region" description="Basic and acidic residues" evidence="1">
    <location>
        <begin position="1"/>
        <end position="30"/>
    </location>
</feature>
<feature type="compositionally biased region" description="Basic and acidic residues" evidence="1">
    <location>
        <begin position="411"/>
        <end position="421"/>
    </location>
</feature>
<reference evidence="2 3" key="1">
    <citation type="journal article" date="2022" name="Nat. Ecol. Evol.">
        <title>A masculinizing supergene underlies an exaggerated male reproductive morph in a spider.</title>
        <authorList>
            <person name="Hendrickx F."/>
            <person name="De Corte Z."/>
            <person name="Sonet G."/>
            <person name="Van Belleghem S.M."/>
            <person name="Kostlbacher S."/>
            <person name="Vangestel C."/>
        </authorList>
    </citation>
    <scope>NUCLEOTIDE SEQUENCE [LARGE SCALE GENOMIC DNA]</scope>
    <source>
        <strain evidence="2">W744_W776</strain>
    </source>
</reference>
<feature type="compositionally biased region" description="Basic and acidic residues" evidence="1">
    <location>
        <begin position="629"/>
        <end position="645"/>
    </location>
</feature>
<sequence length="1388" mass="158825">MESETASKTKEVKENKIETEESMENSDRKNQTSMKLKKNIEDKEKEGYKSIESVSQIASKNKEPAEKGIDNEEKKSTLDQSRSAELHTDSHQSNNKEKDGPKSNESLNETFKNKEPEEKRVENNETKSIPDQSRSAEKSTDFHENSGKDEGNQHRINLEMLKNLLIFIKTTAKKKRERNESRRIFESRSANLPTYCHQNNRKEQEHKSNKGVSENASKNKKPAVKGIENEKKNSSPDQSRSTDLHTDSHHKNSKEKERQKSNRSVNNTTSKNKEPVEKGIKNEEKKSGPDQSTSNELPTDSHQNNSKEKDLEKLNEGVSENSSKNKKPAVKGIENEKKNSSPDQSRSTDLHTDSHHKNSKEKERQKSNRSVNNTTSKNKEPVEKGIKNEEKKSGPDQSTSNELPTDSHQNNSKEKDLEKLNEGVSENSSKNKKPAVNWIENEKKNSAPEPSRTTDLHTDSHHKNSKEKERQKSNRIVSNTASKNKEPVEKGIKNEEKKSRPDQSTSNELPTGSHQNNSKEIDLEKSYESLKEKTSEIKELMKKRYENELNISTPDEYKNVAVDSNHHEKSCKDKEKGKSEKDERKKWTKILPCKIDSNLRSNNNITNKENKTLKKRHMSNNCQNFKTTRLKDNGESEKEEKKKREIKNLLGTKHQPDELRVEGTLCNNDLMFQQNPFNIENDSQSSPESALNHELREQQSSLFPSQPIIDTKSKDKQTLIQKGLEHNEYFFSENKDVFPNEDHISVNENQELSFDSLPGENIILFNNISACELLFHPINVSEYLSSLSNFGIDHKNETEISEIDRHTHELVFQSSHMSPHSPFNLEETDNDKSLETQNCSEKKFNKYLKDSRRVLLKARRRNKRHQSFDYSQESKVAPCMQPNSKDDFIKQVKNEVVKSLNDSVNNTSKPKLDKKQDEPLHPELNAFADVKIIKTESERLLKQTNLLERVETNQTVMNFSNNEETMVNKCNDNNINQIPNLLISNTLETSLFPSFNNDSVTKKIDVSANTDKEHEIQSFPKDIYKKSALIQRKSEIRNFIRQPTFRYEDAAKGSADIEIPETQVNQQKYKTVSEEIHSINRQISRKSSIESIIDEVCSIFSHQSIDDSDFESKPQKAYNAVQSAFFNRKVIESSIVNDKRKEASTKNIKEFVSKLDEQLNATSQPKNRRKAKTQECTSLPISSKAKDPDFTSDSPNFCSGLFETKQRSEMTSKNISSSFERRTQLDQALKIIDQNYDSNATKATEILKVEATNNGNQLVKSIESLTLENQATTSNTTNPFLRADTQRDQISEVNNISSPNCSTYTTKGVATQISNEVSYITGDFKPHSGSGEGLMVQQGNFVFQCALNEKSKCRLQFSSESNSVNTSDPELFKYNLVFERDAFKKGRY</sequence>
<feature type="compositionally biased region" description="Basic and acidic residues" evidence="1">
    <location>
        <begin position="271"/>
        <end position="288"/>
    </location>
</feature>
<evidence type="ECO:0000313" key="2">
    <source>
        <dbReference type="EMBL" id="KAG8192120.1"/>
    </source>
</evidence>
<dbReference type="EMBL" id="JAFNEN010000144">
    <property type="protein sequence ID" value="KAG8192120.1"/>
    <property type="molecule type" value="Genomic_DNA"/>
</dbReference>
<keyword evidence="3" id="KW-1185">Reference proteome</keyword>
<feature type="compositionally biased region" description="Basic and acidic residues" evidence="1">
    <location>
        <begin position="440"/>
        <end position="472"/>
    </location>
</feature>
<name>A0AAV6V5Y3_9ARAC</name>
<feature type="region of interest" description="Disordered" evidence="1">
    <location>
        <begin position="677"/>
        <end position="696"/>
    </location>
</feature>
<feature type="region of interest" description="Disordered" evidence="1">
    <location>
        <begin position="548"/>
        <end position="585"/>
    </location>
</feature>
<feature type="compositionally biased region" description="Basic and acidic residues" evidence="1">
    <location>
        <begin position="305"/>
        <end position="315"/>
    </location>
</feature>
<feature type="compositionally biased region" description="Basic and acidic residues" evidence="1">
    <location>
        <begin position="483"/>
        <end position="501"/>
    </location>
</feature>
<feature type="region of interest" description="Disordered" evidence="1">
    <location>
        <begin position="171"/>
        <end position="527"/>
    </location>
</feature>
<gene>
    <name evidence="2" type="ORF">JTE90_027767</name>
</gene>
<feature type="compositionally biased region" description="Basic and acidic residues" evidence="1">
    <location>
        <begin position="134"/>
        <end position="155"/>
    </location>
</feature>
<comment type="caution">
    <text evidence="2">The sequence shown here is derived from an EMBL/GenBank/DDBJ whole genome shotgun (WGS) entry which is preliminary data.</text>
</comment>
<feature type="compositionally biased region" description="Basic and acidic residues" evidence="1">
    <location>
        <begin position="38"/>
        <end position="49"/>
    </location>
</feature>
<evidence type="ECO:0000256" key="1">
    <source>
        <dbReference type="SAM" id="MobiDB-lite"/>
    </source>
</evidence>
<feature type="compositionally biased region" description="Basic and acidic residues" evidence="1">
    <location>
        <begin position="377"/>
        <end position="394"/>
    </location>
</feature>
<protein>
    <submittedName>
        <fullName evidence="2">Uncharacterized protein</fullName>
    </submittedName>
</protein>
<feature type="compositionally biased region" description="Basic and acidic residues" evidence="1">
    <location>
        <begin position="227"/>
        <end position="260"/>
    </location>
</feature>
<feature type="compositionally biased region" description="Polar residues" evidence="1">
    <location>
        <begin position="289"/>
        <end position="304"/>
    </location>
</feature>
<feature type="compositionally biased region" description="Polar residues" evidence="1">
    <location>
        <begin position="395"/>
        <end position="410"/>
    </location>
</feature>
<feature type="compositionally biased region" description="Polar residues" evidence="1">
    <location>
        <begin position="188"/>
        <end position="198"/>
    </location>
</feature>
<feature type="compositionally biased region" description="Basic and acidic residues" evidence="1">
    <location>
        <begin position="517"/>
        <end position="527"/>
    </location>
</feature>
<feature type="region of interest" description="Disordered" evidence="1">
    <location>
        <begin position="1159"/>
        <end position="1192"/>
    </location>
</feature>
<feature type="compositionally biased region" description="Basic and acidic residues" evidence="1">
    <location>
        <begin position="111"/>
        <end position="125"/>
    </location>
</feature>
<feature type="region of interest" description="Disordered" evidence="1">
    <location>
        <begin position="621"/>
        <end position="645"/>
    </location>
</feature>
<feature type="compositionally biased region" description="Basic and acidic residues" evidence="1">
    <location>
        <begin position="564"/>
        <end position="585"/>
    </location>
</feature>
<evidence type="ECO:0000313" key="3">
    <source>
        <dbReference type="Proteomes" id="UP000827092"/>
    </source>
</evidence>
<feature type="region of interest" description="Disordered" evidence="1">
    <location>
        <begin position="1"/>
        <end position="155"/>
    </location>
</feature>
<dbReference type="Proteomes" id="UP000827092">
    <property type="component" value="Unassembled WGS sequence"/>
</dbReference>
<feature type="compositionally biased region" description="Basic and acidic residues" evidence="1">
    <location>
        <begin position="60"/>
        <end position="102"/>
    </location>
</feature>
<organism evidence="2 3">
    <name type="scientific">Oedothorax gibbosus</name>
    <dbReference type="NCBI Taxonomy" id="931172"/>
    <lineage>
        <taxon>Eukaryota</taxon>
        <taxon>Metazoa</taxon>
        <taxon>Ecdysozoa</taxon>
        <taxon>Arthropoda</taxon>
        <taxon>Chelicerata</taxon>
        <taxon>Arachnida</taxon>
        <taxon>Araneae</taxon>
        <taxon>Araneomorphae</taxon>
        <taxon>Entelegynae</taxon>
        <taxon>Araneoidea</taxon>
        <taxon>Linyphiidae</taxon>
        <taxon>Erigoninae</taxon>
        <taxon>Oedothorax</taxon>
    </lineage>
</organism>
<accession>A0AAV6V5Y3</accession>
<feature type="compositionally biased region" description="Basic and acidic residues" evidence="1">
    <location>
        <begin position="333"/>
        <end position="366"/>
    </location>
</feature>
<feature type="compositionally biased region" description="Polar residues" evidence="1">
    <location>
        <begin position="502"/>
        <end position="516"/>
    </location>
</feature>
<feature type="compositionally biased region" description="Polar residues" evidence="1">
    <location>
        <begin position="677"/>
        <end position="689"/>
    </location>
</feature>